<accession>A0A430F501</accession>
<evidence type="ECO:0000313" key="2">
    <source>
        <dbReference type="Proteomes" id="UP000288052"/>
    </source>
</evidence>
<dbReference type="InterPro" id="IPR053738">
    <property type="entry name" value="Lambda_capsid_assembly"/>
</dbReference>
<organism evidence="1 2">
    <name type="scientific">Bifidobacterium castoris</name>
    <dbReference type="NCBI Taxonomy" id="2306972"/>
    <lineage>
        <taxon>Bacteria</taxon>
        <taxon>Bacillati</taxon>
        <taxon>Actinomycetota</taxon>
        <taxon>Actinomycetes</taxon>
        <taxon>Bifidobacteriales</taxon>
        <taxon>Bifidobacteriaceae</taxon>
        <taxon>Bifidobacterium</taxon>
    </lineage>
</organism>
<dbReference type="InterPro" id="IPR005564">
    <property type="entry name" value="Major_capsid_GpE"/>
</dbReference>
<protein>
    <submittedName>
        <fullName evidence="1">Minor capsid protein E</fullName>
    </submittedName>
</protein>
<gene>
    <name evidence="1" type="ORF">D2E22_1982</name>
</gene>
<proteinExistence type="predicted"/>
<dbReference type="Gene3D" id="3.90.1690.10">
    <property type="entry name" value="phage-related protein like domain"/>
    <property type="match status" value="1"/>
</dbReference>
<comment type="caution">
    <text evidence="1">The sequence shown here is derived from an EMBL/GenBank/DDBJ whole genome shotgun (WGS) entry which is preliminary data.</text>
</comment>
<name>A0A430F501_9BIFI</name>
<reference evidence="1 2" key="1">
    <citation type="submission" date="2018-09" db="EMBL/GenBank/DDBJ databases">
        <title>Characterization of the phylogenetic diversity of five novel species belonging to the genus Bifidobacterium.</title>
        <authorList>
            <person name="Lugli G.A."/>
            <person name="Duranti S."/>
            <person name="Milani C."/>
        </authorList>
    </citation>
    <scope>NUCLEOTIDE SEQUENCE [LARGE SCALE GENOMIC DNA]</scope>
    <source>
        <strain evidence="1 2">2020B</strain>
    </source>
</reference>
<dbReference type="Pfam" id="PF03864">
    <property type="entry name" value="Phage_cap_E"/>
    <property type="match status" value="1"/>
</dbReference>
<dbReference type="Proteomes" id="UP000288052">
    <property type="component" value="Unassembled WGS sequence"/>
</dbReference>
<dbReference type="AlphaFoldDB" id="A0A430F501"/>
<dbReference type="OrthoDB" id="3196427at2"/>
<sequence length="352" mass="38763">MATLDKSIITPSAASTIVDEAFEATNDMLPLSSVFPLQSNNGETTVHWTPNLPVAQTEKMDYRAWDGEAGYGKTTESSIEKYGGLLPLSKKAHISERDIITHKTDTEWLRAAAEGHLKRMGMEAAVTAELLRIPAIVNAKFTIRENGVNAEYDFERPAALNDLTPAKKWTAADANPEADIEGWINAMEAENGGLPGAVITTRKVIQALRSNKSVITDYTNQSKTNAPERIKANEVIDWLRGYGLTDVRLIDEMYTQVERESGFKLPVNVGTLIPEDTFIMFSSFNDTNLGATYMGPTVEAATPEYEINRTDNSGMVGYVMYDNAPTRYDVWTNGALMPILKQAVSTLKANVL</sequence>
<dbReference type="EMBL" id="QXGI01000012">
    <property type="protein sequence ID" value="RSX44696.1"/>
    <property type="molecule type" value="Genomic_DNA"/>
</dbReference>
<dbReference type="RefSeq" id="WP_126032939.1">
    <property type="nucleotide sequence ID" value="NZ_QXGI01000012.1"/>
</dbReference>
<evidence type="ECO:0000313" key="1">
    <source>
        <dbReference type="EMBL" id="RSX44696.1"/>
    </source>
</evidence>
<keyword evidence="2" id="KW-1185">Reference proteome</keyword>